<evidence type="ECO:0000313" key="3">
    <source>
        <dbReference type="Proteomes" id="UP000386466"/>
    </source>
</evidence>
<evidence type="ECO:0000256" key="1">
    <source>
        <dbReference type="SAM" id="Phobius"/>
    </source>
</evidence>
<keyword evidence="3" id="KW-1185">Reference proteome</keyword>
<reference evidence="2 3" key="1">
    <citation type="submission" date="2019-01" db="EMBL/GenBank/DDBJ databases">
        <authorList>
            <person name="Alioto T."/>
            <person name="Alioto T."/>
        </authorList>
    </citation>
    <scope>NUCLEOTIDE SEQUENCE [LARGE SCALE GENOMIC DNA]</scope>
</reference>
<sequence>MAAIAGIYAQVGKRTSWPLAKAFRKSSGPSRPFLCQNSIQYLLLAFFAGVLLTLLLLALIFFVIKSYRKRHSSPCALDPPFDPHSGQDPPAKLSSPEEALTYASMTFQIAEKNHHLTEKHSAGLDPVVYSQIKVTNSPDLSSEA</sequence>
<keyword evidence="1" id="KW-0472">Membrane</keyword>
<dbReference type="AlphaFoldDB" id="A0A485NHC4"/>
<dbReference type="EMBL" id="CAAGRJ010015699">
    <property type="protein sequence ID" value="VFV31448.1"/>
    <property type="molecule type" value="Genomic_DNA"/>
</dbReference>
<dbReference type="Proteomes" id="UP000386466">
    <property type="component" value="Unassembled WGS sequence"/>
</dbReference>
<name>A0A485NHC4_LYNPA</name>
<dbReference type="PANTHER" id="PTHR37997">
    <property type="entry name" value="TRANSMEMBRANE PROTEIN C1ORF162"/>
    <property type="match status" value="1"/>
</dbReference>
<keyword evidence="1 2" id="KW-0812">Transmembrane</keyword>
<evidence type="ECO:0000313" key="2">
    <source>
        <dbReference type="EMBL" id="VFV31448.1"/>
    </source>
</evidence>
<keyword evidence="1" id="KW-1133">Transmembrane helix</keyword>
<dbReference type="PANTHER" id="PTHR37997:SF1">
    <property type="entry name" value="TRANSMEMBRANE PROTEIN C1ORF162"/>
    <property type="match status" value="1"/>
</dbReference>
<proteinExistence type="predicted"/>
<organism evidence="2 3">
    <name type="scientific">Lynx pardinus</name>
    <name type="common">Iberian lynx</name>
    <name type="synonym">Felis pardina</name>
    <dbReference type="NCBI Taxonomy" id="191816"/>
    <lineage>
        <taxon>Eukaryota</taxon>
        <taxon>Metazoa</taxon>
        <taxon>Chordata</taxon>
        <taxon>Craniata</taxon>
        <taxon>Vertebrata</taxon>
        <taxon>Euteleostomi</taxon>
        <taxon>Mammalia</taxon>
        <taxon>Eutheria</taxon>
        <taxon>Laurasiatheria</taxon>
        <taxon>Carnivora</taxon>
        <taxon>Feliformia</taxon>
        <taxon>Felidae</taxon>
        <taxon>Felinae</taxon>
        <taxon>Lynx</taxon>
    </lineage>
</organism>
<accession>A0A485NHC4</accession>
<feature type="transmembrane region" description="Helical" evidence="1">
    <location>
        <begin position="39"/>
        <end position="64"/>
    </location>
</feature>
<dbReference type="InterPro" id="IPR037763">
    <property type="entry name" value="C1orf162"/>
</dbReference>
<gene>
    <name evidence="2" type="ORF">LYPA_23C004061</name>
</gene>
<protein>
    <submittedName>
        <fullName evidence="2">Transmembrane protein c1orf162-like</fullName>
    </submittedName>
</protein>